<sequence length="42" mass="4410">MLFGGAAIAPDAAANVRDVHNKVEVSRILMSTPKSLTKLGTE</sequence>
<accession>A0A225DLG7</accession>
<reference evidence="2" key="1">
    <citation type="submission" date="2017-06" db="EMBL/GenBank/DDBJ databases">
        <title>Genome analysis of Fimbriiglobus ruber SP5, the first member of the order Planctomycetales with confirmed chitinolytic capability.</title>
        <authorList>
            <person name="Ravin N.V."/>
            <person name="Rakitin A.L."/>
            <person name="Ivanova A.A."/>
            <person name="Beletsky A.V."/>
            <person name="Kulichevskaya I.S."/>
            <person name="Mardanov A.V."/>
            <person name="Dedysh S.N."/>
        </authorList>
    </citation>
    <scope>NUCLEOTIDE SEQUENCE [LARGE SCALE GENOMIC DNA]</scope>
    <source>
        <strain evidence="2">SP5</strain>
    </source>
</reference>
<name>A0A225DLG7_9BACT</name>
<dbReference type="Proteomes" id="UP000214646">
    <property type="component" value="Unassembled WGS sequence"/>
</dbReference>
<keyword evidence="2" id="KW-1185">Reference proteome</keyword>
<evidence type="ECO:0000313" key="2">
    <source>
        <dbReference type="Proteomes" id="UP000214646"/>
    </source>
</evidence>
<protein>
    <submittedName>
        <fullName evidence="1">Uncharacterized protein</fullName>
    </submittedName>
</protein>
<comment type="caution">
    <text evidence="1">The sequence shown here is derived from an EMBL/GenBank/DDBJ whole genome shotgun (WGS) entry which is preliminary data.</text>
</comment>
<dbReference type="EMBL" id="NIDE01000010">
    <property type="protein sequence ID" value="OWK39398.1"/>
    <property type="molecule type" value="Genomic_DNA"/>
</dbReference>
<organism evidence="1 2">
    <name type="scientific">Fimbriiglobus ruber</name>
    <dbReference type="NCBI Taxonomy" id="1908690"/>
    <lineage>
        <taxon>Bacteria</taxon>
        <taxon>Pseudomonadati</taxon>
        <taxon>Planctomycetota</taxon>
        <taxon>Planctomycetia</taxon>
        <taxon>Gemmatales</taxon>
        <taxon>Gemmataceae</taxon>
        <taxon>Fimbriiglobus</taxon>
    </lineage>
</organism>
<proteinExistence type="predicted"/>
<dbReference type="AlphaFoldDB" id="A0A225DLG7"/>
<evidence type="ECO:0000313" key="1">
    <source>
        <dbReference type="EMBL" id="OWK39398.1"/>
    </source>
</evidence>
<gene>
    <name evidence="1" type="ORF">FRUB_05961</name>
</gene>